<reference evidence="6" key="1">
    <citation type="submission" date="2021-01" db="UniProtKB">
        <authorList>
            <consortium name="EnsemblPlants"/>
        </authorList>
    </citation>
    <scope>IDENTIFICATION</scope>
</reference>
<evidence type="ECO:0000256" key="5">
    <source>
        <dbReference type="SAM" id="SignalP"/>
    </source>
</evidence>
<dbReference type="Gene3D" id="3.40.50.1110">
    <property type="entry name" value="SGNH hydrolase"/>
    <property type="match status" value="1"/>
</dbReference>
<dbReference type="InterPro" id="IPR036514">
    <property type="entry name" value="SGNH_hydro_sf"/>
</dbReference>
<evidence type="ECO:0000313" key="6">
    <source>
        <dbReference type="EnsemblPlants" id="Kaladp0674s0026.1.v1.1"/>
    </source>
</evidence>
<dbReference type="CDD" id="cd01837">
    <property type="entry name" value="SGNH_plant_lipase_like"/>
    <property type="match status" value="1"/>
</dbReference>
<name>A0A7N1A911_KALFE</name>
<dbReference type="AlphaFoldDB" id="A0A7N1A911"/>
<evidence type="ECO:0000256" key="1">
    <source>
        <dbReference type="ARBA" id="ARBA00008668"/>
    </source>
</evidence>
<feature type="chain" id="PRO_5029701714" evidence="5">
    <location>
        <begin position="31"/>
        <end position="384"/>
    </location>
</feature>
<evidence type="ECO:0000256" key="2">
    <source>
        <dbReference type="ARBA" id="ARBA00022729"/>
    </source>
</evidence>
<comment type="similarity">
    <text evidence="1">Belongs to the 'GDSL' lipolytic enzyme family.</text>
</comment>
<keyword evidence="2 5" id="KW-0732">Signal</keyword>
<dbReference type="Pfam" id="PF00657">
    <property type="entry name" value="Lipase_GDSL"/>
    <property type="match status" value="1"/>
</dbReference>
<keyword evidence="3" id="KW-0378">Hydrolase</keyword>
<evidence type="ECO:0000313" key="7">
    <source>
        <dbReference type="Proteomes" id="UP000594263"/>
    </source>
</evidence>
<dbReference type="InterPro" id="IPR035669">
    <property type="entry name" value="SGNH_plant_lipase-like"/>
</dbReference>
<protein>
    <submittedName>
        <fullName evidence="6">Uncharacterized protein</fullName>
    </submittedName>
</protein>
<organism evidence="6 7">
    <name type="scientific">Kalanchoe fedtschenkoi</name>
    <name type="common">Lavender scallops</name>
    <name type="synonym">South American air plant</name>
    <dbReference type="NCBI Taxonomy" id="63787"/>
    <lineage>
        <taxon>Eukaryota</taxon>
        <taxon>Viridiplantae</taxon>
        <taxon>Streptophyta</taxon>
        <taxon>Embryophyta</taxon>
        <taxon>Tracheophyta</taxon>
        <taxon>Spermatophyta</taxon>
        <taxon>Magnoliopsida</taxon>
        <taxon>eudicotyledons</taxon>
        <taxon>Gunneridae</taxon>
        <taxon>Pentapetalae</taxon>
        <taxon>Saxifragales</taxon>
        <taxon>Crassulaceae</taxon>
        <taxon>Kalanchoe</taxon>
    </lineage>
</organism>
<dbReference type="PANTHER" id="PTHR22835:SF557">
    <property type="entry name" value="LIPASE_HYDROLASE FAMILY PROTEIN, PUTATIVE, EXPRESSED-RELATED"/>
    <property type="match status" value="1"/>
</dbReference>
<dbReference type="PANTHER" id="PTHR22835">
    <property type="entry name" value="ZINC FINGER FYVE DOMAIN CONTAINING PROTEIN"/>
    <property type="match status" value="1"/>
</dbReference>
<keyword evidence="7" id="KW-1185">Reference proteome</keyword>
<dbReference type="Gramene" id="Kaladp0674s0026.1.v1.1">
    <property type="protein sequence ID" value="Kaladp0674s0026.1.v1.1"/>
    <property type="gene ID" value="Kaladp0674s0026.v1.1"/>
</dbReference>
<sequence length="384" mass="42617">MSSSQTYFSTSKTTLVAIIFFITLSSTAAAAPPPTPLARPFSRIFAFGDSFTDTGNTRSSTGPTGFQFVSNPPYGVTFFHKPTNRYSDGRLVVDFLATYLNLPFLPPYLNKKADRSHGVNFAVAGATAISFDFFKRNNLSLDVTPESIGTQLVWFSKYLESGGCSGHLKVEDCLGDDLFWVGEIGINDYAYNVGGEVSNDLIQKLGVQSLYRFLKGILSKGAKYIVVQGLPPSGCLPLTMVLAQDTDRDSIGCVASANNRTLRHNLDIKARLHDLRAQFPHSVILYADYWNAYRDVMKDPEAHGFREPFKACCGAGGGRLNYDIFDQCGSPGATACERPGEYVNWDGVHLTEAMYKVVFDKFVRRDYIRPSFDYLLKRRRQHSG</sequence>
<proteinExistence type="inferred from homology"/>
<keyword evidence="4" id="KW-0325">Glycoprotein</keyword>
<accession>A0A7N1A911</accession>
<dbReference type="SUPFAM" id="SSF52266">
    <property type="entry name" value="SGNH hydrolase"/>
    <property type="match status" value="1"/>
</dbReference>
<dbReference type="OMA" id="PFNKIYA"/>
<dbReference type="GO" id="GO:0016788">
    <property type="term" value="F:hydrolase activity, acting on ester bonds"/>
    <property type="evidence" value="ECO:0007669"/>
    <property type="project" value="InterPro"/>
</dbReference>
<feature type="signal peptide" evidence="5">
    <location>
        <begin position="1"/>
        <end position="30"/>
    </location>
</feature>
<evidence type="ECO:0000256" key="4">
    <source>
        <dbReference type="ARBA" id="ARBA00023180"/>
    </source>
</evidence>
<dbReference type="EnsemblPlants" id="Kaladp0674s0026.1.v1.1">
    <property type="protein sequence ID" value="Kaladp0674s0026.1.v1.1"/>
    <property type="gene ID" value="Kaladp0674s0026.v1.1"/>
</dbReference>
<dbReference type="InterPro" id="IPR001087">
    <property type="entry name" value="GDSL"/>
</dbReference>
<evidence type="ECO:0000256" key="3">
    <source>
        <dbReference type="ARBA" id="ARBA00022801"/>
    </source>
</evidence>
<dbReference type="Proteomes" id="UP000594263">
    <property type="component" value="Unplaced"/>
</dbReference>